<name>A0A8S5U0Y6_9CAUD</name>
<evidence type="ECO:0008006" key="2">
    <source>
        <dbReference type="Google" id="ProtNLM"/>
    </source>
</evidence>
<organism evidence="1">
    <name type="scientific">Siphoviridae sp. ctub511</name>
    <dbReference type="NCBI Taxonomy" id="2825714"/>
    <lineage>
        <taxon>Viruses</taxon>
        <taxon>Duplodnaviria</taxon>
        <taxon>Heunggongvirae</taxon>
        <taxon>Uroviricota</taxon>
        <taxon>Caudoviricetes</taxon>
    </lineage>
</organism>
<reference evidence="1" key="1">
    <citation type="journal article" date="2021" name="Proc. Natl. Acad. Sci. U.S.A.">
        <title>A Catalog of Tens of Thousands of Viruses from Human Metagenomes Reveals Hidden Associations with Chronic Diseases.</title>
        <authorList>
            <person name="Tisza M.J."/>
            <person name="Buck C.B."/>
        </authorList>
    </citation>
    <scope>NUCLEOTIDE SEQUENCE</scope>
    <source>
        <strain evidence="1">Ctub511</strain>
    </source>
</reference>
<dbReference type="EMBL" id="BK015978">
    <property type="protein sequence ID" value="DAF88121.1"/>
    <property type="molecule type" value="Genomic_DNA"/>
</dbReference>
<protein>
    <recommendedName>
        <fullName evidence="2">Lipoprotein</fullName>
    </recommendedName>
</protein>
<proteinExistence type="predicted"/>
<sequence>MKKLLLKSMAVAMTLTLVLALTSCSDDSASSAKPKKKKKEVTYESIYNEYDKKMAELAPKKVEEFNKEAEGVTDVNKLAEISTKKIGDIALVNTQGAERMASLMQKKGDEYSTYEEWAMKLSDRYQEYSKQVTDAYMSKAQKVALK</sequence>
<dbReference type="PROSITE" id="PS51257">
    <property type="entry name" value="PROKAR_LIPOPROTEIN"/>
    <property type="match status" value="1"/>
</dbReference>
<evidence type="ECO:0000313" key="1">
    <source>
        <dbReference type="EMBL" id="DAF88121.1"/>
    </source>
</evidence>
<accession>A0A8S5U0Y6</accession>